<dbReference type="Proteomes" id="UP001164746">
    <property type="component" value="Chromosome 4"/>
</dbReference>
<protein>
    <submittedName>
        <fullName evidence="1">TM53A-like protein</fullName>
    </submittedName>
</protein>
<gene>
    <name evidence="1" type="ORF">MAR_008919</name>
</gene>
<keyword evidence="2" id="KW-1185">Reference proteome</keyword>
<proteinExistence type="predicted"/>
<dbReference type="InterPro" id="IPR029058">
    <property type="entry name" value="AB_hydrolase_fold"/>
</dbReference>
<dbReference type="Pfam" id="PF05705">
    <property type="entry name" value="DUF829"/>
    <property type="match status" value="1"/>
</dbReference>
<accession>A0ABY7E0A5</accession>
<dbReference type="InterPro" id="IPR008547">
    <property type="entry name" value="DUF829_TMEM53"/>
</dbReference>
<organism evidence="1 2">
    <name type="scientific">Mya arenaria</name>
    <name type="common">Soft-shell clam</name>
    <dbReference type="NCBI Taxonomy" id="6604"/>
    <lineage>
        <taxon>Eukaryota</taxon>
        <taxon>Metazoa</taxon>
        <taxon>Spiralia</taxon>
        <taxon>Lophotrochozoa</taxon>
        <taxon>Mollusca</taxon>
        <taxon>Bivalvia</taxon>
        <taxon>Autobranchia</taxon>
        <taxon>Heteroconchia</taxon>
        <taxon>Euheterodonta</taxon>
        <taxon>Imparidentia</taxon>
        <taxon>Neoheterodontei</taxon>
        <taxon>Myida</taxon>
        <taxon>Myoidea</taxon>
        <taxon>Myidae</taxon>
        <taxon>Mya</taxon>
    </lineage>
</organism>
<dbReference type="Gene3D" id="3.40.50.1820">
    <property type="entry name" value="alpha/beta hydrolase"/>
    <property type="match status" value="1"/>
</dbReference>
<dbReference type="EMBL" id="CP111015">
    <property type="protein sequence ID" value="WAR02361.1"/>
    <property type="molecule type" value="Genomic_DNA"/>
</dbReference>
<dbReference type="PANTHER" id="PTHR20908">
    <property type="entry name" value="LD15586P"/>
    <property type="match status" value="1"/>
</dbReference>
<dbReference type="PANTHER" id="PTHR20908:SF4">
    <property type="entry name" value="SI:DKEY-5I3.5"/>
    <property type="match status" value="1"/>
</dbReference>
<reference evidence="1" key="1">
    <citation type="submission" date="2022-11" db="EMBL/GenBank/DDBJ databases">
        <title>Centuries of genome instability and evolution in soft-shell clam transmissible cancer (bioRxiv).</title>
        <authorList>
            <person name="Hart S.F.M."/>
            <person name="Yonemitsu M.A."/>
            <person name="Giersch R.M."/>
            <person name="Beal B.F."/>
            <person name="Arriagada G."/>
            <person name="Davis B.W."/>
            <person name="Ostrander E.A."/>
            <person name="Goff S.P."/>
            <person name="Metzger M.J."/>
        </authorList>
    </citation>
    <scope>NUCLEOTIDE SEQUENCE</scope>
    <source>
        <strain evidence="1">MELC-2E11</strain>
        <tissue evidence="1">Siphon/mantle</tissue>
    </source>
</reference>
<evidence type="ECO:0000313" key="1">
    <source>
        <dbReference type="EMBL" id="WAR02361.1"/>
    </source>
</evidence>
<name>A0ABY7E0A5_MYAAR</name>
<dbReference type="SUPFAM" id="SSF53474">
    <property type="entry name" value="alpha/beta-Hydrolases"/>
    <property type="match status" value="1"/>
</dbReference>
<evidence type="ECO:0000313" key="2">
    <source>
        <dbReference type="Proteomes" id="UP001164746"/>
    </source>
</evidence>
<sequence>MSSRKGLILCLKCPKSSLFLNHRGLRTSACALTTHGRGHDGPRVSHHPIGLPRFTHRPIDKNLSITHHRHHNEADSGHAREPRPLVLLFAWLFAKPSHLKKYCDFYLEHGFDVLTARLTVSELLRPKKVQSVMTNVLDLCHEGPRQEQPLLCHAFSVGGYMYGELLTNLARDMEKYPEFGRRMFGKIFDSPIDYYGVPKGVARAITNDKEKSQRIEKSVHWYLEKFRPITHQYIRASDNVHANEMKTPGLFLYSLNDPLCNPEHIETLAKTWRLNGIEAETAFWKRAPHVTSFKMYPDEYKSHVIDFIWRTGIPGHRMPRIQPPVQEEPEEDFREQQILKMALA</sequence>